<feature type="compositionally biased region" description="Polar residues" evidence="2">
    <location>
        <begin position="140"/>
        <end position="154"/>
    </location>
</feature>
<accession>A0A9J8B004</accession>
<keyword evidence="4" id="KW-1185">Reference proteome</keyword>
<dbReference type="Ensembl" id="ENSCCRT00000161438.1">
    <property type="protein sequence ID" value="ENSCCRP00000146675.1"/>
    <property type="gene ID" value="ENSCCRG00000004755.2"/>
</dbReference>
<dbReference type="GO" id="GO:0051721">
    <property type="term" value="F:protein phosphatase 2A binding"/>
    <property type="evidence" value="ECO:0007669"/>
    <property type="project" value="TreeGrafter"/>
</dbReference>
<comment type="similarity">
    <text evidence="1">Belongs to the IGBP1/TAP42 family.</text>
</comment>
<feature type="region of interest" description="Disordered" evidence="2">
    <location>
        <begin position="140"/>
        <end position="159"/>
    </location>
</feature>
<dbReference type="GO" id="GO:0035303">
    <property type="term" value="P:regulation of dephosphorylation"/>
    <property type="evidence" value="ECO:0007669"/>
    <property type="project" value="TreeGrafter"/>
</dbReference>
<evidence type="ECO:0000256" key="2">
    <source>
        <dbReference type="SAM" id="MobiDB-lite"/>
    </source>
</evidence>
<dbReference type="GO" id="GO:0009966">
    <property type="term" value="P:regulation of signal transduction"/>
    <property type="evidence" value="ECO:0007669"/>
    <property type="project" value="InterPro"/>
</dbReference>
<protein>
    <submittedName>
        <fullName evidence="3">Immunoglobulin (CD79A) binding protein 1</fullName>
    </submittedName>
</protein>
<feature type="region of interest" description="Disordered" evidence="2">
    <location>
        <begin position="1"/>
        <end position="22"/>
    </location>
</feature>
<dbReference type="Gene3D" id="1.25.40.540">
    <property type="entry name" value="TAP42-like family"/>
    <property type="match status" value="1"/>
</dbReference>
<dbReference type="PANTHER" id="PTHR10933:SF9">
    <property type="entry name" value="IMMUNOGLOBULIN-BINDING PROTEIN 1"/>
    <property type="match status" value="1"/>
</dbReference>
<dbReference type="InterPro" id="IPR038511">
    <property type="entry name" value="TAP42/TAP46-like_sf"/>
</dbReference>
<dbReference type="OMA" id="KDTHPWG"/>
<sequence>MAAAEDANSKQNPSGSEAPKLSDLLDRGWKLFEEVDTTNEPSSSNAVQVKVKRALMQLEEATRMVNQLNVFSRNEALEEISTADLKYLLLPALLGALTMKQVNPSKRLEHVQAARVYFMDFLQRCKDYDVCSFQLPRASENTADTPTEEQTNPSVPMPVSQPDLIAMATQRQAKIERFMQRKETEAKLSEIRGLVESGSADEELVRDFYLLHVRRWVTLAIEEIDSISQEMEILKRMELFKQSAPQPSPPKRPPMKPFILTKDAVQAKVFGAGYPSLPTMTVDDWYEQHRRQGCLPDQGIPRRMLMQRKMRERKERGRKRTMMTRHCRRHVTGTTGKTHTGEDMATAKTWADLISHTHIYTHASLHFPPINLPMLPICDMDTSESGTVVVS</sequence>
<dbReference type="Pfam" id="PF04177">
    <property type="entry name" value="TAP42"/>
    <property type="match status" value="1"/>
</dbReference>
<reference evidence="3" key="1">
    <citation type="submission" date="2025-08" db="UniProtKB">
        <authorList>
            <consortium name="Ensembl"/>
        </authorList>
    </citation>
    <scope>IDENTIFICATION</scope>
</reference>
<dbReference type="InterPro" id="IPR007304">
    <property type="entry name" value="TAP46-like"/>
</dbReference>
<dbReference type="AlphaFoldDB" id="A0A9J8B004"/>
<organism evidence="3 4">
    <name type="scientific">Cyprinus carpio carpio</name>
    <dbReference type="NCBI Taxonomy" id="630221"/>
    <lineage>
        <taxon>Eukaryota</taxon>
        <taxon>Metazoa</taxon>
        <taxon>Chordata</taxon>
        <taxon>Craniata</taxon>
        <taxon>Vertebrata</taxon>
        <taxon>Euteleostomi</taxon>
        <taxon>Actinopterygii</taxon>
        <taxon>Neopterygii</taxon>
        <taxon>Teleostei</taxon>
        <taxon>Ostariophysi</taxon>
        <taxon>Cypriniformes</taxon>
        <taxon>Cyprinidae</taxon>
        <taxon>Cyprininae</taxon>
        <taxon>Cyprinus</taxon>
    </lineage>
</organism>
<evidence type="ECO:0000313" key="3">
    <source>
        <dbReference type="Ensembl" id="ENSCCRP00000146675.1"/>
    </source>
</evidence>
<proteinExistence type="inferred from homology"/>
<reference evidence="3" key="2">
    <citation type="submission" date="2025-09" db="UniProtKB">
        <authorList>
            <consortium name="Ensembl"/>
        </authorList>
    </citation>
    <scope>IDENTIFICATION</scope>
</reference>
<dbReference type="GO" id="GO:0005829">
    <property type="term" value="C:cytosol"/>
    <property type="evidence" value="ECO:0007669"/>
    <property type="project" value="TreeGrafter"/>
</dbReference>
<dbReference type="Gene3D" id="6.10.250.1140">
    <property type="match status" value="1"/>
</dbReference>
<dbReference type="GeneTree" id="ENSGT00390000002414"/>
<dbReference type="Proteomes" id="UP001108240">
    <property type="component" value="Unplaced"/>
</dbReference>
<dbReference type="FunFam" id="1.25.40.540:FF:000003">
    <property type="entry name" value="Immunoglobulin (CD79A)-binding protein 1"/>
    <property type="match status" value="1"/>
</dbReference>
<name>A0A9J8B004_CYPCA</name>
<evidence type="ECO:0000313" key="4">
    <source>
        <dbReference type="Proteomes" id="UP001108240"/>
    </source>
</evidence>
<evidence type="ECO:0000256" key="1">
    <source>
        <dbReference type="ARBA" id="ARBA00034730"/>
    </source>
</evidence>
<dbReference type="PANTHER" id="PTHR10933">
    <property type="entry name" value="IMMUNOGLOBULIN-BINDING PROTEIN 1"/>
    <property type="match status" value="1"/>
</dbReference>